<dbReference type="EMBL" id="JARIHO010000007">
    <property type="protein sequence ID" value="KAJ7358287.1"/>
    <property type="molecule type" value="Genomic_DNA"/>
</dbReference>
<sequence>MRTFDCNGWLTIWASLDSDSKYFIRIRHRECHEKYVCIDLPDDIKKYINDNCGALRPFQLWKEILKIHPHPAFSQKAVYNLCMKKQQTLWCRHDNELKSAKMLLAEFTSNTKYELEPIQLPDDGGGYTAIAFTLPSLIQKWAGTIREVALDSTFNTTSSGYECFSLLGEVFGSGLPLGFLLIKSDGDPEPNKKEAYIRSVTRHFVDTWNLRVRQCLMDKDITEINALLGELPEDVKYQICFWHAIRIVKGRLSVLARRPAFYNVDEAFSEFDWIAHNFIPVAQLDPELRTAVLSAPHKSG</sequence>
<evidence type="ECO:0000313" key="1">
    <source>
        <dbReference type="EMBL" id="KAJ7358286.1"/>
    </source>
</evidence>
<evidence type="ECO:0000313" key="2">
    <source>
        <dbReference type="EMBL" id="KAJ7358287.1"/>
    </source>
</evidence>
<dbReference type="EMBL" id="JARIHO010000007">
    <property type="protein sequence ID" value="KAJ7358286.1"/>
    <property type="molecule type" value="Genomic_DNA"/>
</dbReference>
<keyword evidence="3" id="KW-1185">Reference proteome</keyword>
<protein>
    <recommendedName>
        <fullName evidence="4">MULE transposase domain-containing protein</fullName>
    </recommendedName>
</protein>
<evidence type="ECO:0000313" key="3">
    <source>
        <dbReference type="Proteomes" id="UP001218218"/>
    </source>
</evidence>
<dbReference type="AlphaFoldDB" id="A0AAD7F058"/>
<name>A0AAD7F058_9AGAR</name>
<dbReference type="Proteomes" id="UP001218218">
    <property type="component" value="Unassembled WGS sequence"/>
</dbReference>
<accession>A0AAD7F058</accession>
<evidence type="ECO:0008006" key="4">
    <source>
        <dbReference type="Google" id="ProtNLM"/>
    </source>
</evidence>
<gene>
    <name evidence="2" type="ORF">DFH08DRAFT_687118</name>
    <name evidence="1" type="ORF">DFH08DRAFT_687170</name>
</gene>
<reference evidence="2" key="1">
    <citation type="submission" date="2023-03" db="EMBL/GenBank/DDBJ databases">
        <title>Massive genome expansion in bonnet fungi (Mycena s.s.) driven by repeated elements and novel gene families across ecological guilds.</title>
        <authorList>
            <consortium name="Lawrence Berkeley National Laboratory"/>
            <person name="Harder C.B."/>
            <person name="Miyauchi S."/>
            <person name="Viragh M."/>
            <person name="Kuo A."/>
            <person name="Thoen E."/>
            <person name="Andreopoulos B."/>
            <person name="Lu D."/>
            <person name="Skrede I."/>
            <person name="Drula E."/>
            <person name="Henrissat B."/>
            <person name="Morin E."/>
            <person name="Kohler A."/>
            <person name="Barry K."/>
            <person name="LaButti K."/>
            <person name="Morin E."/>
            <person name="Salamov A."/>
            <person name="Lipzen A."/>
            <person name="Mereny Z."/>
            <person name="Hegedus B."/>
            <person name="Baldrian P."/>
            <person name="Stursova M."/>
            <person name="Weitz H."/>
            <person name="Taylor A."/>
            <person name="Grigoriev I.V."/>
            <person name="Nagy L.G."/>
            <person name="Martin F."/>
            <person name="Kauserud H."/>
        </authorList>
    </citation>
    <scope>NUCLEOTIDE SEQUENCE</scope>
    <source>
        <strain evidence="2">CBHHK002</strain>
    </source>
</reference>
<comment type="caution">
    <text evidence="2">The sequence shown here is derived from an EMBL/GenBank/DDBJ whole genome shotgun (WGS) entry which is preliminary data.</text>
</comment>
<organism evidence="2 3">
    <name type="scientific">Mycena albidolilacea</name>
    <dbReference type="NCBI Taxonomy" id="1033008"/>
    <lineage>
        <taxon>Eukaryota</taxon>
        <taxon>Fungi</taxon>
        <taxon>Dikarya</taxon>
        <taxon>Basidiomycota</taxon>
        <taxon>Agaricomycotina</taxon>
        <taxon>Agaricomycetes</taxon>
        <taxon>Agaricomycetidae</taxon>
        <taxon>Agaricales</taxon>
        <taxon>Marasmiineae</taxon>
        <taxon>Mycenaceae</taxon>
        <taxon>Mycena</taxon>
    </lineage>
</organism>
<proteinExistence type="predicted"/>